<evidence type="ECO:0000313" key="1">
    <source>
        <dbReference type="EMBL" id="SFH84927.1"/>
    </source>
</evidence>
<gene>
    <name evidence="1" type="ORF">SAMN05192543_101253</name>
</gene>
<evidence type="ECO:0000313" key="2">
    <source>
        <dbReference type="Proteomes" id="UP000199548"/>
    </source>
</evidence>
<organism evidence="1 2">
    <name type="scientific">Paraburkholderia megapolitana</name>
    <dbReference type="NCBI Taxonomy" id="420953"/>
    <lineage>
        <taxon>Bacteria</taxon>
        <taxon>Pseudomonadati</taxon>
        <taxon>Pseudomonadota</taxon>
        <taxon>Betaproteobacteria</taxon>
        <taxon>Burkholderiales</taxon>
        <taxon>Burkholderiaceae</taxon>
        <taxon>Paraburkholderia</taxon>
    </lineage>
</organism>
<dbReference type="STRING" id="420953.SAMN05192543_101253"/>
<reference evidence="1 2" key="1">
    <citation type="submission" date="2016-10" db="EMBL/GenBank/DDBJ databases">
        <authorList>
            <person name="de Groot N.N."/>
        </authorList>
    </citation>
    <scope>NUCLEOTIDE SEQUENCE [LARGE SCALE GENOMIC DNA]</scope>
    <source>
        <strain evidence="1 2">LMG 23650</strain>
    </source>
</reference>
<protein>
    <submittedName>
        <fullName evidence="1">Uncharacterized protein</fullName>
    </submittedName>
</protein>
<sequence>MQFTIGQFDTLHARYQSYFCMLQPGPSRTTSVSGIEWKWSIFHDVNGTPDMRGAVAQGRADTAALAQDAINAWLRDHPSA</sequence>
<proteinExistence type="predicted"/>
<dbReference type="Proteomes" id="UP000199548">
    <property type="component" value="Unassembled WGS sequence"/>
</dbReference>
<dbReference type="AlphaFoldDB" id="A0A1I3DDZ3"/>
<name>A0A1I3DDZ3_9BURK</name>
<dbReference type="RefSeq" id="WP_091006542.1">
    <property type="nucleotide sequence ID" value="NZ_CP041743.1"/>
</dbReference>
<accession>A0A1I3DDZ3</accession>
<dbReference type="EMBL" id="FOQU01000001">
    <property type="protein sequence ID" value="SFH84927.1"/>
    <property type="molecule type" value="Genomic_DNA"/>
</dbReference>
<dbReference type="OrthoDB" id="9893481at2"/>
<keyword evidence="2" id="KW-1185">Reference proteome</keyword>